<dbReference type="KEGG" id="trr:M419DRAFT_11274"/>
<accession>A0A024S245</accession>
<dbReference type="Proteomes" id="UP000024376">
    <property type="component" value="Unassembled WGS sequence"/>
</dbReference>
<protein>
    <submittedName>
        <fullName evidence="1">Uncharacterized protein</fullName>
    </submittedName>
</protein>
<gene>
    <name evidence="1" type="ORF">M419DRAFT_11274</name>
</gene>
<reference evidence="2" key="1">
    <citation type="journal article" date="2013" name="Ind. Biotechnol.">
        <title>Comparative genomics analysis of Trichoderma reesei strains.</title>
        <authorList>
            <person name="Koike H."/>
            <person name="Aerts A."/>
            <person name="LaButti K."/>
            <person name="Grigoriev I.V."/>
            <person name="Baker S.E."/>
        </authorList>
    </citation>
    <scope>NUCLEOTIDE SEQUENCE [LARGE SCALE GENOMIC DNA]</scope>
    <source>
        <strain evidence="2">ATCC 56765 / BCRC 32924 / NRRL 11460 / Rut C-30</strain>
    </source>
</reference>
<name>A0A024S245_HYPJR</name>
<evidence type="ECO:0000313" key="1">
    <source>
        <dbReference type="EMBL" id="ETR99172.1"/>
    </source>
</evidence>
<dbReference type="EMBL" id="KI911158">
    <property type="protein sequence ID" value="ETR99172.1"/>
    <property type="molecule type" value="Genomic_DNA"/>
</dbReference>
<proteinExistence type="predicted"/>
<organism evidence="1 2">
    <name type="scientific">Hypocrea jecorina (strain ATCC 56765 / BCRC 32924 / NRRL 11460 / Rut C-30)</name>
    <name type="common">Trichoderma reesei</name>
    <dbReference type="NCBI Taxonomy" id="1344414"/>
    <lineage>
        <taxon>Eukaryota</taxon>
        <taxon>Fungi</taxon>
        <taxon>Dikarya</taxon>
        <taxon>Ascomycota</taxon>
        <taxon>Pezizomycotina</taxon>
        <taxon>Sordariomycetes</taxon>
        <taxon>Hypocreomycetidae</taxon>
        <taxon>Hypocreales</taxon>
        <taxon>Hypocreaceae</taxon>
        <taxon>Trichoderma</taxon>
    </lineage>
</organism>
<evidence type="ECO:0000313" key="2">
    <source>
        <dbReference type="Proteomes" id="UP000024376"/>
    </source>
</evidence>
<dbReference type="AlphaFoldDB" id="A0A024S245"/>
<dbReference type="HOGENOM" id="CLU_2814255_0_0_1"/>
<sequence length="67" mass="7443">MPAGSPLSMPSKNLPDTLYHHQAWESPENMYYMDTIRSALDSMLPCVHVTMSPGQHVSTIEAVQEPS</sequence>